<comment type="similarity">
    <text evidence="2">Belongs to the ABC transporter superfamily.</text>
</comment>
<dbReference type="InterPro" id="IPR003439">
    <property type="entry name" value="ABC_transporter-like_ATP-bd"/>
</dbReference>
<proteinExistence type="inferred from homology"/>
<dbReference type="GO" id="GO:0055085">
    <property type="term" value="P:transmembrane transport"/>
    <property type="evidence" value="ECO:0007669"/>
    <property type="project" value="UniProtKB-ARBA"/>
</dbReference>
<dbReference type="Pfam" id="PF00005">
    <property type="entry name" value="ABC_tran"/>
    <property type="match status" value="1"/>
</dbReference>
<dbReference type="EMBL" id="NVUS01000022">
    <property type="protein sequence ID" value="PCI98324.1"/>
    <property type="molecule type" value="Genomic_DNA"/>
</dbReference>
<dbReference type="GO" id="GO:0005524">
    <property type="term" value="F:ATP binding"/>
    <property type="evidence" value="ECO:0007669"/>
    <property type="project" value="UniProtKB-KW"/>
</dbReference>
<dbReference type="AlphaFoldDB" id="A0A2A4YU82"/>
<dbReference type="SMART" id="SM00382">
    <property type="entry name" value="AAA"/>
    <property type="match status" value="1"/>
</dbReference>
<evidence type="ECO:0000256" key="2">
    <source>
        <dbReference type="ARBA" id="ARBA00005417"/>
    </source>
</evidence>
<dbReference type="GO" id="GO:0016887">
    <property type="term" value="F:ATP hydrolysis activity"/>
    <property type="evidence" value="ECO:0007669"/>
    <property type="project" value="InterPro"/>
</dbReference>
<dbReference type="PANTHER" id="PTHR43776">
    <property type="entry name" value="TRANSPORT ATP-BINDING PROTEIN"/>
    <property type="match status" value="1"/>
</dbReference>
<organism evidence="7">
    <name type="scientific">OCS116 cluster bacterium</name>
    <dbReference type="NCBI Taxonomy" id="2030921"/>
    <lineage>
        <taxon>Bacteria</taxon>
        <taxon>Pseudomonadati</taxon>
        <taxon>Pseudomonadota</taxon>
        <taxon>Alphaproteobacteria</taxon>
        <taxon>OCS116 cluster</taxon>
    </lineage>
</organism>
<dbReference type="Pfam" id="PF08352">
    <property type="entry name" value="oligo_HPY"/>
    <property type="match status" value="1"/>
</dbReference>
<dbReference type="PROSITE" id="PS00211">
    <property type="entry name" value="ABC_TRANSPORTER_1"/>
    <property type="match status" value="1"/>
</dbReference>
<reference key="1">
    <citation type="submission" date="2017-08" db="EMBL/GenBank/DDBJ databases">
        <title>A dynamic microbial community with high functional redundancy inhabits the cold, oxic subseafloor aquifer.</title>
        <authorList>
            <person name="Tully B.J."/>
            <person name="Wheat C.G."/>
            <person name="Glazer B.T."/>
            <person name="Huber J.A."/>
        </authorList>
    </citation>
    <scope>NUCLEOTIDE SEQUENCE [LARGE SCALE GENOMIC DNA]</scope>
</reference>
<evidence type="ECO:0000256" key="5">
    <source>
        <dbReference type="ARBA" id="ARBA00022840"/>
    </source>
</evidence>
<keyword evidence="3" id="KW-0813">Transport</keyword>
<gene>
    <name evidence="7" type="ORF">COB13_13935</name>
</gene>
<dbReference type="InterPro" id="IPR027417">
    <property type="entry name" value="P-loop_NTPase"/>
</dbReference>
<evidence type="ECO:0000256" key="4">
    <source>
        <dbReference type="ARBA" id="ARBA00022741"/>
    </source>
</evidence>
<dbReference type="InterPro" id="IPR050319">
    <property type="entry name" value="ABC_transp_ATP-bind"/>
</dbReference>
<evidence type="ECO:0000256" key="1">
    <source>
        <dbReference type="ARBA" id="ARBA00004417"/>
    </source>
</evidence>
<name>A0A2A4YU82_9PROT</name>
<reference evidence="7" key="2">
    <citation type="journal article" date="2018" name="ISME J.">
        <title>A dynamic microbial community with high functional redundancy inhabits the cold, oxic subseafloor aquifer.</title>
        <authorList>
            <person name="Tully B.J."/>
            <person name="Wheat C.G."/>
            <person name="Glazer B.T."/>
            <person name="Huber J.A."/>
        </authorList>
    </citation>
    <scope>NUCLEOTIDE SEQUENCE</scope>
    <source>
        <strain evidence="7">NORP83</strain>
    </source>
</reference>
<dbReference type="Gene3D" id="3.40.50.300">
    <property type="entry name" value="P-loop containing nucleotide triphosphate hydrolases"/>
    <property type="match status" value="1"/>
</dbReference>
<evidence type="ECO:0000256" key="3">
    <source>
        <dbReference type="ARBA" id="ARBA00022448"/>
    </source>
</evidence>
<dbReference type="PROSITE" id="PS50893">
    <property type="entry name" value="ABC_TRANSPORTER_2"/>
    <property type="match status" value="1"/>
</dbReference>
<dbReference type="InterPro" id="IPR013563">
    <property type="entry name" value="Oligopep_ABC_C"/>
</dbReference>
<dbReference type="InterPro" id="IPR017871">
    <property type="entry name" value="ABC_transporter-like_CS"/>
</dbReference>
<dbReference type="GO" id="GO:0015833">
    <property type="term" value="P:peptide transport"/>
    <property type="evidence" value="ECO:0007669"/>
    <property type="project" value="InterPro"/>
</dbReference>
<dbReference type="SUPFAM" id="SSF52540">
    <property type="entry name" value="P-loop containing nucleoside triphosphate hydrolases"/>
    <property type="match status" value="1"/>
</dbReference>
<dbReference type="CDD" id="cd03257">
    <property type="entry name" value="ABC_NikE_OppD_transporters"/>
    <property type="match status" value="1"/>
</dbReference>
<evidence type="ECO:0000313" key="7">
    <source>
        <dbReference type="EMBL" id="PCI98324.1"/>
    </source>
</evidence>
<dbReference type="NCBIfam" id="TIGR01727">
    <property type="entry name" value="oligo_HPY"/>
    <property type="match status" value="1"/>
</dbReference>
<dbReference type="PANTHER" id="PTHR43776:SF7">
    <property type="entry name" value="D,D-DIPEPTIDE TRANSPORT ATP-BINDING PROTEIN DDPF-RELATED"/>
    <property type="match status" value="1"/>
</dbReference>
<keyword evidence="5 7" id="KW-0067">ATP-binding</keyword>
<comment type="subcellular location">
    <subcellularLocation>
        <location evidence="1">Cell inner membrane</location>
        <topology evidence="1">Peripheral membrane protein</topology>
    </subcellularLocation>
</comment>
<feature type="domain" description="ABC transporter" evidence="6">
    <location>
        <begin position="7"/>
        <end position="251"/>
    </location>
</feature>
<accession>A0A2A4YU82</accession>
<protein>
    <submittedName>
        <fullName evidence="7">Peptide ABC transporter ATP-binding protein</fullName>
    </submittedName>
</protein>
<comment type="caution">
    <text evidence="7">The sequence shown here is derived from an EMBL/GenBank/DDBJ whole genome shotgun (WGS) entry which is preliminary data.</text>
</comment>
<dbReference type="InterPro" id="IPR003593">
    <property type="entry name" value="AAA+_ATPase"/>
</dbReference>
<dbReference type="FunFam" id="3.40.50.300:FF:000016">
    <property type="entry name" value="Oligopeptide ABC transporter ATP-binding component"/>
    <property type="match status" value="1"/>
</dbReference>
<sequence length="321" mass="35091">MTNTPLLSVKDLSKIFPTSAGDVHALKNVSFDMQRGSVIGLVGESGSGKTTLGRSILRLIEPTSGSVKFDGTELTTLGVKDMKAMRKRMQIIFQDPFSSLNPRMKIRDVIGEALVAHNIGKRGKDRRDRVAALLEEVGLDADHMSRYPHEFSGGQRQRIGIARALAVDPEFIVADECVSALDVSVQAQILNLMQDLRDKRNLTILFIAHDLSVVEYLCDQVVVLYLGRIAEQGNASKVYQSPAHPYTQALLSAVPVADPTIVRSRKILVGDIPSPLNPPSGCVFRTRCEYADDVCKQQLPLDTNIGTDQMAACHKIGNLNG</sequence>
<dbReference type="GO" id="GO:0005886">
    <property type="term" value="C:plasma membrane"/>
    <property type="evidence" value="ECO:0007669"/>
    <property type="project" value="UniProtKB-SubCell"/>
</dbReference>
<keyword evidence="4" id="KW-0547">Nucleotide-binding</keyword>
<evidence type="ECO:0000259" key="6">
    <source>
        <dbReference type="PROSITE" id="PS50893"/>
    </source>
</evidence>